<evidence type="ECO:0000256" key="6">
    <source>
        <dbReference type="SAM" id="Phobius"/>
    </source>
</evidence>
<feature type="transmembrane region" description="Helical" evidence="6">
    <location>
        <begin position="277"/>
        <end position="296"/>
    </location>
</feature>
<keyword evidence="3 6" id="KW-1133">Transmembrane helix</keyword>
<dbReference type="PANTHER" id="PTHR11132">
    <property type="entry name" value="SOLUTE CARRIER FAMILY 35"/>
    <property type="match status" value="1"/>
</dbReference>
<dbReference type="EMBL" id="PUHQ01000025">
    <property type="protein sequence ID" value="KAG0662672.1"/>
    <property type="molecule type" value="Genomic_DNA"/>
</dbReference>
<dbReference type="InterPro" id="IPR037185">
    <property type="entry name" value="EmrE-like"/>
</dbReference>
<dbReference type="InterPro" id="IPR050186">
    <property type="entry name" value="TPT_transporter"/>
</dbReference>
<accession>A0A9P6W2C0</accession>
<feature type="transmembrane region" description="Helical" evidence="6">
    <location>
        <begin position="250"/>
        <end position="270"/>
    </location>
</feature>
<reference evidence="8 9" key="1">
    <citation type="submission" date="2020-11" db="EMBL/GenBank/DDBJ databases">
        <title>Kefir isolates.</title>
        <authorList>
            <person name="Marcisauskas S."/>
            <person name="Kim Y."/>
            <person name="Blasche S."/>
        </authorList>
    </citation>
    <scope>NUCLEOTIDE SEQUENCE [LARGE SCALE GENOMIC DNA]</scope>
    <source>
        <strain evidence="8 9">KR</strain>
    </source>
</reference>
<evidence type="ECO:0000256" key="4">
    <source>
        <dbReference type="ARBA" id="ARBA00023136"/>
    </source>
</evidence>
<evidence type="ECO:0000313" key="9">
    <source>
        <dbReference type="Proteomes" id="UP000777482"/>
    </source>
</evidence>
<evidence type="ECO:0000256" key="5">
    <source>
        <dbReference type="SAM" id="MobiDB-lite"/>
    </source>
</evidence>
<feature type="region of interest" description="Disordered" evidence="5">
    <location>
        <begin position="33"/>
        <end position="135"/>
    </location>
</feature>
<feature type="transmembrane region" description="Helical" evidence="6">
    <location>
        <begin position="436"/>
        <end position="454"/>
    </location>
</feature>
<dbReference type="GO" id="GO:0016020">
    <property type="term" value="C:membrane"/>
    <property type="evidence" value="ECO:0007669"/>
    <property type="project" value="UniProtKB-SubCell"/>
</dbReference>
<organism evidence="8 9">
    <name type="scientific">Rhodotorula mucilaginosa</name>
    <name type="common">Yeast</name>
    <name type="synonym">Rhodotorula rubra</name>
    <dbReference type="NCBI Taxonomy" id="5537"/>
    <lineage>
        <taxon>Eukaryota</taxon>
        <taxon>Fungi</taxon>
        <taxon>Dikarya</taxon>
        <taxon>Basidiomycota</taxon>
        <taxon>Pucciniomycotina</taxon>
        <taxon>Microbotryomycetes</taxon>
        <taxon>Sporidiobolales</taxon>
        <taxon>Sporidiobolaceae</taxon>
        <taxon>Rhodotorula</taxon>
    </lineage>
</organism>
<feature type="compositionally biased region" description="Basic and acidic residues" evidence="5">
    <location>
        <begin position="592"/>
        <end position="612"/>
    </location>
</feature>
<protein>
    <submittedName>
        <fullName evidence="8">Triose-phosphate Transporter</fullName>
    </submittedName>
</protein>
<feature type="transmembrane region" description="Helical" evidence="6">
    <location>
        <begin position="183"/>
        <end position="205"/>
    </location>
</feature>
<proteinExistence type="predicted"/>
<feature type="transmembrane region" description="Helical" evidence="6">
    <location>
        <begin position="406"/>
        <end position="430"/>
    </location>
</feature>
<feature type="compositionally biased region" description="Basic and acidic residues" evidence="5">
    <location>
        <begin position="563"/>
        <end position="579"/>
    </location>
</feature>
<dbReference type="AlphaFoldDB" id="A0A9P6W2C0"/>
<name>A0A9P6W2C0_RHOMI</name>
<dbReference type="OrthoDB" id="18894at2759"/>
<dbReference type="SUPFAM" id="SSF103481">
    <property type="entry name" value="Multidrug resistance efflux transporter EmrE"/>
    <property type="match status" value="1"/>
</dbReference>
<evidence type="ECO:0000256" key="3">
    <source>
        <dbReference type="ARBA" id="ARBA00022989"/>
    </source>
</evidence>
<comment type="subcellular location">
    <subcellularLocation>
        <location evidence="1">Membrane</location>
        <topology evidence="1">Multi-pass membrane protein</topology>
    </subcellularLocation>
</comment>
<feature type="transmembrane region" description="Helical" evidence="6">
    <location>
        <begin position="151"/>
        <end position="171"/>
    </location>
</feature>
<evidence type="ECO:0000256" key="2">
    <source>
        <dbReference type="ARBA" id="ARBA00022692"/>
    </source>
</evidence>
<feature type="domain" description="Sugar phosphate transporter" evidence="7">
    <location>
        <begin position="156"/>
        <end position="452"/>
    </location>
</feature>
<keyword evidence="9" id="KW-1185">Reference proteome</keyword>
<feature type="transmembrane region" description="Helical" evidence="6">
    <location>
        <begin position="370"/>
        <end position="394"/>
    </location>
</feature>
<feature type="transmembrane region" description="Helical" evidence="6">
    <location>
        <begin position="302"/>
        <end position="321"/>
    </location>
</feature>
<feature type="transmembrane region" description="Helical" evidence="6">
    <location>
        <begin position="333"/>
        <end position="358"/>
    </location>
</feature>
<evidence type="ECO:0000313" key="8">
    <source>
        <dbReference type="EMBL" id="KAG0662672.1"/>
    </source>
</evidence>
<evidence type="ECO:0000259" key="7">
    <source>
        <dbReference type="Pfam" id="PF03151"/>
    </source>
</evidence>
<sequence length="639" mass="70286">MADPQRAAQLVTDDALTSRGLVSAPDIVLATDERELHGNGFEPRAAATHSAGEYELTTASSRKGKARYADSEDDTAADSDHYDSLRRGRDDDRGNAGYRASTGTDAGSHARGGSYSRIELGDPSRGLRGPGPREPEKLDERTLRIMWWRSAAINVLYILAWYCFSMLISLYNKWMFSEEYYNFPYPLFVTSIHMLVQWTMAAITLGLMPRLRPTSRPRSRDYATKVGPCGVATGLDIGLSNLSLRTITLSFYTMCKSSSLAFVLLFAFLFRLERPSWRLAGIILIITAGVILMVSTETQFDFVGMIQVLSASALGGLRWSLTQMLLHKESMGMGNPIATLFWLAPIMGATLGLCSLIFDGWGNVFSHDEFWGSLGLTLRTCLSIMLPGMLAFAMNVTEFGLIQRTSVVTLSVAGIFKEVAVIFVSTVIFGDQLTPINISGLCITIFGIALYNYLKYQQYTKDPSGHGHGPPMTHGGFDDTTEDAYEEGRPMLNTSQRDRPDEGMPLTVTAAGPHHSLGGDDEDDFDFDRESGAFDARSLDAQASELLGDFEKESAREDHLVKLSEADKAQQHRDDRIPELDTLLAEDDEVREAERKAEAMQRELERGTEDAGAHAGGGALLEMGDLLEPEEASRLRGAS</sequence>
<feature type="transmembrane region" description="Helical" evidence="6">
    <location>
        <begin position="226"/>
        <end position="244"/>
    </location>
</feature>
<feature type="region of interest" description="Disordered" evidence="5">
    <location>
        <begin position="563"/>
        <end position="639"/>
    </location>
</feature>
<comment type="caution">
    <text evidence="8">The sequence shown here is derived from an EMBL/GenBank/DDBJ whole genome shotgun (WGS) entry which is preliminary data.</text>
</comment>
<keyword evidence="4 6" id="KW-0472">Membrane</keyword>
<evidence type="ECO:0000256" key="1">
    <source>
        <dbReference type="ARBA" id="ARBA00004141"/>
    </source>
</evidence>
<dbReference type="InterPro" id="IPR004853">
    <property type="entry name" value="Sugar_P_trans_dom"/>
</dbReference>
<feature type="region of interest" description="Disordered" evidence="5">
    <location>
        <begin position="463"/>
        <end position="529"/>
    </location>
</feature>
<gene>
    <name evidence="8" type="primary">CAS42</name>
    <name evidence="8" type="ORF">C6P46_003176</name>
</gene>
<dbReference type="Pfam" id="PF03151">
    <property type="entry name" value="TPT"/>
    <property type="match status" value="1"/>
</dbReference>
<keyword evidence="2 6" id="KW-0812">Transmembrane</keyword>
<feature type="compositionally biased region" description="Basic and acidic residues" evidence="5">
    <location>
        <begin position="78"/>
        <end position="94"/>
    </location>
</feature>
<dbReference type="Proteomes" id="UP000777482">
    <property type="component" value="Unassembled WGS sequence"/>
</dbReference>